<dbReference type="Gene3D" id="3.30.420.40">
    <property type="match status" value="3"/>
</dbReference>
<evidence type="ECO:0000313" key="15">
    <source>
        <dbReference type="Proteomes" id="UP000597762"/>
    </source>
</evidence>
<dbReference type="InterPro" id="IPR004000">
    <property type="entry name" value="Actin"/>
</dbReference>
<sequence>MTSSKKNVNFSVGSTLLTPCGLDDESDGFTTCDPSFAATAINESELGISEDTSSMLCLSSDEVDRLKVSNNNPTSDFFLESTISDKINENDYGAGSIFAPNSTLLGDEIDSVKTEENFTSGLNPGKQLEKETEKPKCEPLPKVASKISEILQKRPLMAPTAGKRLYPQSLPLPEPIQVNHIIVIQPGSQYLRIGRASDPFPVVIPHCIARRHKTPGFSAAIIHQESVCATFGAGVSSACVVDVGDQKSSVCCVEDGISHRNTRIVLDYGGSDITRCFQWLLAKSGFNPQHLKLSDTVDTTILQEFKETFCHLDQQQDGIYEHSIQIKKPQSLIIKYSCVKLGDECILAPLSLFFIDMLSLQGSHLCHTQQRFEGDSDDPHDDFYLLQTQSQQQQAARLNAARKKENTEASLNQLDTSFNQYEDTNLSHPQLVDEDSYDGPDNFSGSDAFKGERKLEIEEEEPQDSSPELQLMGLDQAILHSINKLSNDEIKKKMYSCILVIGGGLMFRGAQAWIQHRLWSQLPTQFRYTLEAMDIITRAKDMDPTLTSWKGATVLSCLDTTQELWIRQKEWQEWSVRMLRERAPFVW</sequence>
<dbReference type="FunFam" id="3.30.420.40:FF:000142">
    <property type="entry name" value="Actin-related protein 8"/>
    <property type="match status" value="1"/>
</dbReference>
<keyword evidence="11" id="KW-0234">DNA repair</keyword>
<accession>A0A812CMA9</accession>
<evidence type="ECO:0000256" key="4">
    <source>
        <dbReference type="ARBA" id="ARBA00021608"/>
    </source>
</evidence>
<dbReference type="AlphaFoldDB" id="A0A812CMA9"/>
<comment type="caution">
    <text evidence="14">The sequence shown here is derived from an EMBL/GenBank/DDBJ whole genome shotgun (WGS) entry which is preliminary data.</text>
</comment>
<dbReference type="SMART" id="SM00268">
    <property type="entry name" value="ACTIN"/>
    <property type="match status" value="1"/>
</dbReference>
<comment type="subcellular location">
    <subcellularLocation>
        <location evidence="2">Nucleus</location>
    </subcellularLocation>
</comment>
<evidence type="ECO:0000313" key="14">
    <source>
        <dbReference type="EMBL" id="CAE1271352.1"/>
    </source>
</evidence>
<reference evidence="14" key="1">
    <citation type="submission" date="2021-01" db="EMBL/GenBank/DDBJ databases">
        <authorList>
            <person name="Li R."/>
            <person name="Bekaert M."/>
        </authorList>
    </citation>
    <scope>NUCLEOTIDE SEQUENCE</scope>
    <source>
        <strain evidence="14">Farmed</strain>
    </source>
</reference>
<dbReference type="SUPFAM" id="SSF53067">
    <property type="entry name" value="Actin-like ATPase domain"/>
    <property type="match status" value="1"/>
</dbReference>
<evidence type="ECO:0000256" key="12">
    <source>
        <dbReference type="ARBA" id="ARBA00023242"/>
    </source>
</evidence>
<comment type="similarity">
    <text evidence="3">Belongs to the actin family. ARP8 subfamily.</text>
</comment>
<keyword evidence="8" id="KW-0805">Transcription regulation</keyword>
<evidence type="ECO:0000256" key="8">
    <source>
        <dbReference type="ARBA" id="ARBA00023015"/>
    </source>
</evidence>
<dbReference type="EMBL" id="CAHIKZ030001653">
    <property type="protein sequence ID" value="CAE1271352.1"/>
    <property type="molecule type" value="Genomic_DNA"/>
</dbReference>
<evidence type="ECO:0000256" key="11">
    <source>
        <dbReference type="ARBA" id="ARBA00023204"/>
    </source>
</evidence>
<comment type="function">
    <text evidence="13">Plays an important role in the functional organization of mitotic chromosomes. Exhibits low basal ATPase activity, and unable to polymerize.</text>
</comment>
<keyword evidence="6" id="KW-0227">DNA damage</keyword>
<name>A0A812CMA9_ACAPH</name>
<keyword evidence="10" id="KW-0233">DNA recombination</keyword>
<keyword evidence="5" id="KW-0547">Nucleotide-binding</keyword>
<keyword evidence="15" id="KW-1185">Reference proteome</keyword>
<comment type="function">
    <text evidence="1">Actins are highly conserved proteins that are involved in various types of cell motility and are ubiquitously expressed in all eukaryotic cells.</text>
</comment>
<dbReference type="GO" id="GO:0005634">
    <property type="term" value="C:nucleus"/>
    <property type="evidence" value="ECO:0007669"/>
    <property type="project" value="UniProtKB-SubCell"/>
</dbReference>
<organism evidence="14 15">
    <name type="scientific">Acanthosepion pharaonis</name>
    <name type="common">Pharaoh cuttlefish</name>
    <name type="synonym">Sepia pharaonis</name>
    <dbReference type="NCBI Taxonomy" id="158019"/>
    <lineage>
        <taxon>Eukaryota</taxon>
        <taxon>Metazoa</taxon>
        <taxon>Spiralia</taxon>
        <taxon>Lophotrochozoa</taxon>
        <taxon>Mollusca</taxon>
        <taxon>Cephalopoda</taxon>
        <taxon>Coleoidea</taxon>
        <taxon>Decapodiformes</taxon>
        <taxon>Sepiida</taxon>
        <taxon>Sepiina</taxon>
        <taxon>Sepiidae</taxon>
        <taxon>Acanthosepion</taxon>
    </lineage>
</organism>
<dbReference type="GO" id="GO:0006281">
    <property type="term" value="P:DNA repair"/>
    <property type="evidence" value="ECO:0007669"/>
    <property type="project" value="UniProtKB-KW"/>
</dbReference>
<keyword evidence="9" id="KW-0804">Transcription</keyword>
<protein>
    <recommendedName>
        <fullName evidence="4">Actin-related protein 8</fullName>
    </recommendedName>
</protein>
<evidence type="ECO:0000256" key="6">
    <source>
        <dbReference type="ARBA" id="ARBA00022763"/>
    </source>
</evidence>
<dbReference type="PANTHER" id="PTHR11937">
    <property type="entry name" value="ACTIN"/>
    <property type="match status" value="1"/>
</dbReference>
<proteinExistence type="inferred from homology"/>
<keyword evidence="12" id="KW-0539">Nucleus</keyword>
<dbReference type="InterPro" id="IPR043129">
    <property type="entry name" value="ATPase_NBD"/>
</dbReference>
<evidence type="ECO:0000256" key="1">
    <source>
        <dbReference type="ARBA" id="ARBA00003520"/>
    </source>
</evidence>
<evidence type="ECO:0000256" key="9">
    <source>
        <dbReference type="ARBA" id="ARBA00023163"/>
    </source>
</evidence>
<dbReference type="CDD" id="cd10206">
    <property type="entry name" value="ASKHA_NBD_Arp8-like"/>
    <property type="match status" value="1"/>
</dbReference>
<dbReference type="FunFam" id="3.30.420.40:FF:000121">
    <property type="entry name" value="Actin-related protein 8"/>
    <property type="match status" value="1"/>
</dbReference>
<dbReference type="GO" id="GO:0005524">
    <property type="term" value="F:ATP binding"/>
    <property type="evidence" value="ECO:0007669"/>
    <property type="project" value="UniProtKB-KW"/>
</dbReference>
<evidence type="ECO:0000256" key="3">
    <source>
        <dbReference type="ARBA" id="ARBA00007720"/>
    </source>
</evidence>
<dbReference type="OrthoDB" id="5572108at2759"/>
<evidence type="ECO:0000256" key="2">
    <source>
        <dbReference type="ARBA" id="ARBA00004123"/>
    </source>
</evidence>
<evidence type="ECO:0000256" key="7">
    <source>
        <dbReference type="ARBA" id="ARBA00022840"/>
    </source>
</evidence>
<keyword evidence="7" id="KW-0067">ATP-binding</keyword>
<evidence type="ECO:0000256" key="5">
    <source>
        <dbReference type="ARBA" id="ARBA00022741"/>
    </source>
</evidence>
<dbReference type="Pfam" id="PF00022">
    <property type="entry name" value="Actin"/>
    <property type="match status" value="1"/>
</dbReference>
<dbReference type="Gene3D" id="3.90.640.10">
    <property type="entry name" value="Actin, Chain A, domain 4"/>
    <property type="match status" value="1"/>
</dbReference>
<dbReference type="GO" id="GO:0006310">
    <property type="term" value="P:DNA recombination"/>
    <property type="evidence" value="ECO:0007669"/>
    <property type="project" value="UniProtKB-KW"/>
</dbReference>
<evidence type="ECO:0000256" key="13">
    <source>
        <dbReference type="ARBA" id="ARBA00025560"/>
    </source>
</evidence>
<gene>
    <name evidence="14" type="ORF">SPHA_37200</name>
</gene>
<evidence type="ECO:0000256" key="10">
    <source>
        <dbReference type="ARBA" id="ARBA00023172"/>
    </source>
</evidence>
<dbReference type="Proteomes" id="UP000597762">
    <property type="component" value="Unassembled WGS sequence"/>
</dbReference>